<dbReference type="Pfam" id="PF05050">
    <property type="entry name" value="Methyltransf_21"/>
    <property type="match status" value="1"/>
</dbReference>
<organism evidence="2 3">
    <name type="scientific">Leptothoe spongobia TAU-MAC 1115</name>
    <dbReference type="NCBI Taxonomy" id="1967444"/>
    <lineage>
        <taxon>Bacteria</taxon>
        <taxon>Bacillati</taxon>
        <taxon>Cyanobacteriota</taxon>
        <taxon>Cyanophyceae</taxon>
        <taxon>Nodosilineales</taxon>
        <taxon>Cymatolegaceae</taxon>
        <taxon>Leptothoe</taxon>
        <taxon>Leptothoe spongobia</taxon>
    </lineage>
</organism>
<dbReference type="Proteomes" id="UP000717364">
    <property type="component" value="Unassembled WGS sequence"/>
</dbReference>
<dbReference type="EMBL" id="JADOES010000014">
    <property type="protein sequence ID" value="MBT9315658.1"/>
    <property type="molecule type" value="Genomic_DNA"/>
</dbReference>
<feature type="domain" description="Methyltransferase FkbM" evidence="1">
    <location>
        <begin position="81"/>
        <end position="237"/>
    </location>
</feature>
<evidence type="ECO:0000313" key="2">
    <source>
        <dbReference type="EMBL" id="MBT9315658.1"/>
    </source>
</evidence>
<keyword evidence="2" id="KW-0808">Transferase</keyword>
<comment type="caution">
    <text evidence="2">The sequence shown here is derived from an EMBL/GenBank/DDBJ whole genome shotgun (WGS) entry which is preliminary data.</text>
</comment>
<dbReference type="InterPro" id="IPR029063">
    <property type="entry name" value="SAM-dependent_MTases_sf"/>
</dbReference>
<accession>A0A947GJ37</accession>
<gene>
    <name evidence="2" type="ORF">IXB50_09490</name>
</gene>
<reference evidence="2" key="2">
    <citation type="journal article" date="2021" name="Mar. Drugs">
        <title>Genome Reduction and Secondary Metabolism of the Marine Sponge-Associated Cyanobacterium Leptothoe.</title>
        <authorList>
            <person name="Konstantinou D."/>
            <person name="Popin R.V."/>
            <person name="Fewer D.P."/>
            <person name="Sivonen K."/>
            <person name="Gkelis S."/>
        </authorList>
    </citation>
    <scope>NUCLEOTIDE SEQUENCE</scope>
    <source>
        <strain evidence="2">TAU-MAC 1115</strain>
    </source>
</reference>
<proteinExistence type="predicted"/>
<name>A0A947GJ37_9CYAN</name>
<dbReference type="RefSeq" id="WP_215608722.1">
    <property type="nucleotide sequence ID" value="NZ_JADOES010000014.1"/>
</dbReference>
<dbReference type="InterPro" id="IPR006342">
    <property type="entry name" value="FkbM_mtfrase"/>
</dbReference>
<keyword evidence="3" id="KW-1185">Reference proteome</keyword>
<reference evidence="2" key="1">
    <citation type="submission" date="2020-11" db="EMBL/GenBank/DDBJ databases">
        <authorList>
            <person name="Konstantinou D."/>
            <person name="Gkelis S."/>
            <person name="Popin R."/>
            <person name="Fewer D."/>
            <person name="Sivonen K."/>
        </authorList>
    </citation>
    <scope>NUCLEOTIDE SEQUENCE</scope>
    <source>
        <strain evidence="2">TAU-MAC 1115</strain>
    </source>
</reference>
<sequence>MLKKEILRKLKRKAILLNYMTFKKVIKIEDNDIKIPTISDLSCTLTEAWMIGLLKHLLRKKQGAFFDVGINLGQTLIKVKGVELKRKYIGFEPNPTCVFYVKKLIEKNQFEDCTIVPVGLFTEDKMLSLECLTDSEFDSSASLIENFRSGQTIYRRILVPCFRFENIRDTVNSDNVGIVKIDVEGAELEVVKSLYQLLKTQQPIVLLEILPVYSTENTMRKERQEELERIFNELNYSFFRVEKDKNTFVGLKKIENIGIHSDLNQCDYVFMPNELVSEIQNIARE</sequence>
<dbReference type="GO" id="GO:0008168">
    <property type="term" value="F:methyltransferase activity"/>
    <property type="evidence" value="ECO:0007669"/>
    <property type="project" value="UniProtKB-KW"/>
</dbReference>
<dbReference type="SUPFAM" id="SSF53335">
    <property type="entry name" value="S-adenosyl-L-methionine-dependent methyltransferases"/>
    <property type="match status" value="1"/>
</dbReference>
<dbReference type="NCBIfam" id="TIGR01444">
    <property type="entry name" value="fkbM_fam"/>
    <property type="match status" value="1"/>
</dbReference>
<protein>
    <submittedName>
        <fullName evidence="2">FkbM family methyltransferase</fullName>
    </submittedName>
</protein>
<dbReference type="Gene3D" id="3.40.50.150">
    <property type="entry name" value="Vaccinia Virus protein VP39"/>
    <property type="match status" value="1"/>
</dbReference>
<evidence type="ECO:0000313" key="3">
    <source>
        <dbReference type="Proteomes" id="UP000717364"/>
    </source>
</evidence>
<dbReference type="AlphaFoldDB" id="A0A947GJ37"/>
<keyword evidence="2" id="KW-0489">Methyltransferase</keyword>
<evidence type="ECO:0000259" key="1">
    <source>
        <dbReference type="Pfam" id="PF05050"/>
    </source>
</evidence>
<dbReference type="GO" id="GO:0032259">
    <property type="term" value="P:methylation"/>
    <property type="evidence" value="ECO:0007669"/>
    <property type="project" value="UniProtKB-KW"/>
</dbReference>